<evidence type="ECO:0000313" key="3">
    <source>
        <dbReference type="Proteomes" id="UP001165121"/>
    </source>
</evidence>
<reference evidence="2" key="1">
    <citation type="submission" date="2023-04" db="EMBL/GenBank/DDBJ databases">
        <title>Phytophthora fragariaefolia NBRC 109709.</title>
        <authorList>
            <person name="Ichikawa N."/>
            <person name="Sato H."/>
            <person name="Tonouchi N."/>
        </authorList>
    </citation>
    <scope>NUCLEOTIDE SEQUENCE</scope>
    <source>
        <strain evidence="2">NBRC 109709</strain>
    </source>
</reference>
<accession>A0A9W7D762</accession>
<dbReference type="OrthoDB" id="163625at2759"/>
<evidence type="ECO:0000256" key="1">
    <source>
        <dbReference type="SAM" id="MobiDB-lite"/>
    </source>
</evidence>
<dbReference type="EMBL" id="BSXT01003699">
    <property type="protein sequence ID" value="GMF55337.1"/>
    <property type="molecule type" value="Genomic_DNA"/>
</dbReference>
<dbReference type="Proteomes" id="UP001165121">
    <property type="component" value="Unassembled WGS sequence"/>
</dbReference>
<name>A0A9W7D762_9STRA</name>
<sequence length="267" mass="29865">MLAPSKQRHSEQLAAKLEEASSSVAWFEPDCYGCNKHAQGPPAVTSQSAPASTVQLAMNPTDVLFEHELAALTLPADPDRPPPSGGDLDASLDALDGLGLAADLDEVTRLCADTDVDVDSSSSSSSGSRRRPAPKCRLEQHGAASPHRPHRPHHHAKKASRKQVHELQAMVNVMQAQVDGAAAEIQHLTHLVGQFALQRQQERQQQERRRQGQQLLDEHEMDMDLDELQQQLHVQMELERLQFERHQQLQQQFQQNRTPRLPEPLRF</sequence>
<organism evidence="2 3">
    <name type="scientific">Phytophthora fragariaefolia</name>
    <dbReference type="NCBI Taxonomy" id="1490495"/>
    <lineage>
        <taxon>Eukaryota</taxon>
        <taxon>Sar</taxon>
        <taxon>Stramenopiles</taxon>
        <taxon>Oomycota</taxon>
        <taxon>Peronosporomycetes</taxon>
        <taxon>Peronosporales</taxon>
        <taxon>Peronosporaceae</taxon>
        <taxon>Phytophthora</taxon>
    </lineage>
</organism>
<comment type="caution">
    <text evidence="2">The sequence shown here is derived from an EMBL/GenBank/DDBJ whole genome shotgun (WGS) entry which is preliminary data.</text>
</comment>
<gene>
    <name evidence="2" type="ORF">Pfra01_002329400</name>
</gene>
<feature type="region of interest" description="Disordered" evidence="1">
    <location>
        <begin position="116"/>
        <end position="162"/>
    </location>
</feature>
<proteinExistence type="predicted"/>
<evidence type="ECO:0000313" key="2">
    <source>
        <dbReference type="EMBL" id="GMF55337.1"/>
    </source>
</evidence>
<feature type="compositionally biased region" description="Basic residues" evidence="1">
    <location>
        <begin position="147"/>
        <end position="162"/>
    </location>
</feature>
<protein>
    <submittedName>
        <fullName evidence="2">Unnamed protein product</fullName>
    </submittedName>
</protein>
<dbReference type="AlphaFoldDB" id="A0A9W7D762"/>
<keyword evidence="3" id="KW-1185">Reference proteome</keyword>